<reference evidence="6" key="2">
    <citation type="journal article" date="2021" name="PeerJ">
        <title>Extensive microbial diversity within the chicken gut microbiome revealed by metagenomics and culture.</title>
        <authorList>
            <person name="Gilroy R."/>
            <person name="Ravi A."/>
            <person name="Getino M."/>
            <person name="Pursley I."/>
            <person name="Horton D.L."/>
            <person name="Alikhan N.F."/>
            <person name="Baker D."/>
            <person name="Gharbi K."/>
            <person name="Hall N."/>
            <person name="Watson M."/>
            <person name="Adriaenssens E.M."/>
            <person name="Foster-Nyarko E."/>
            <person name="Jarju S."/>
            <person name="Secka A."/>
            <person name="Antonio M."/>
            <person name="Oren A."/>
            <person name="Chaudhuri R.R."/>
            <person name="La Ragione R."/>
            <person name="Hildebrand F."/>
            <person name="Pallen M.J."/>
        </authorList>
    </citation>
    <scope>NUCLEOTIDE SEQUENCE</scope>
    <source>
        <strain evidence="6">10532</strain>
    </source>
</reference>
<dbReference type="Gene3D" id="1.25.40.10">
    <property type="entry name" value="Tetratricopeptide repeat domain"/>
    <property type="match status" value="2"/>
</dbReference>
<dbReference type="SUPFAM" id="SSF48452">
    <property type="entry name" value="TPR-like"/>
    <property type="match status" value="1"/>
</dbReference>
<dbReference type="GO" id="GO:0009279">
    <property type="term" value="C:cell outer membrane"/>
    <property type="evidence" value="ECO:0007669"/>
    <property type="project" value="TreeGrafter"/>
</dbReference>
<keyword evidence="5" id="KW-0472">Membrane</keyword>
<feature type="compositionally biased region" description="Polar residues" evidence="4">
    <location>
        <begin position="228"/>
        <end position="237"/>
    </location>
</feature>
<dbReference type="PANTHER" id="PTHR44858:SF1">
    <property type="entry name" value="UDP-N-ACETYLGLUCOSAMINE--PEPTIDE N-ACETYLGLUCOSAMINYLTRANSFERASE SPINDLY-RELATED"/>
    <property type="match status" value="1"/>
</dbReference>
<evidence type="ECO:0000256" key="4">
    <source>
        <dbReference type="SAM" id="MobiDB-lite"/>
    </source>
</evidence>
<name>A0A9D9N2D8_9SPIR</name>
<keyword evidence="1" id="KW-0677">Repeat</keyword>
<dbReference type="InterPro" id="IPR050498">
    <property type="entry name" value="Ycf3"/>
</dbReference>
<dbReference type="Proteomes" id="UP000823638">
    <property type="component" value="Unassembled WGS sequence"/>
</dbReference>
<feature type="transmembrane region" description="Helical" evidence="5">
    <location>
        <begin position="12"/>
        <end position="31"/>
    </location>
</feature>
<keyword evidence="2 3" id="KW-0802">TPR repeat</keyword>
<keyword evidence="5" id="KW-1133">Transmembrane helix</keyword>
<evidence type="ECO:0000256" key="2">
    <source>
        <dbReference type="ARBA" id="ARBA00022803"/>
    </source>
</evidence>
<evidence type="ECO:0000256" key="1">
    <source>
        <dbReference type="ARBA" id="ARBA00022737"/>
    </source>
</evidence>
<dbReference type="AlphaFoldDB" id="A0A9D9N2D8"/>
<gene>
    <name evidence="6" type="ORF">IAA81_06880</name>
</gene>
<dbReference type="PROSITE" id="PS50005">
    <property type="entry name" value="TPR"/>
    <property type="match status" value="2"/>
</dbReference>
<feature type="region of interest" description="Disordered" evidence="4">
    <location>
        <begin position="190"/>
        <end position="254"/>
    </location>
</feature>
<reference evidence="6" key="1">
    <citation type="submission" date="2020-10" db="EMBL/GenBank/DDBJ databases">
        <authorList>
            <person name="Gilroy R."/>
        </authorList>
    </citation>
    <scope>NUCLEOTIDE SEQUENCE</scope>
    <source>
        <strain evidence="6">10532</strain>
    </source>
</reference>
<feature type="repeat" description="TPR" evidence="3">
    <location>
        <begin position="100"/>
        <end position="133"/>
    </location>
</feature>
<proteinExistence type="predicted"/>
<evidence type="ECO:0000313" key="6">
    <source>
        <dbReference type="EMBL" id="MBO8457936.1"/>
    </source>
</evidence>
<dbReference type="PANTHER" id="PTHR44858">
    <property type="entry name" value="TETRATRICOPEPTIDE REPEAT PROTEIN 6"/>
    <property type="match status" value="1"/>
</dbReference>
<accession>A0A9D9N2D8</accession>
<evidence type="ECO:0000313" key="7">
    <source>
        <dbReference type="Proteomes" id="UP000823638"/>
    </source>
</evidence>
<dbReference type="Pfam" id="PF13432">
    <property type="entry name" value="TPR_16"/>
    <property type="match status" value="2"/>
</dbReference>
<dbReference type="EMBL" id="JADIMM010000080">
    <property type="protein sequence ID" value="MBO8457936.1"/>
    <property type="molecule type" value="Genomic_DNA"/>
</dbReference>
<dbReference type="SMART" id="SM00028">
    <property type="entry name" value="TPR"/>
    <property type="match status" value="4"/>
</dbReference>
<comment type="caution">
    <text evidence="6">The sequence shown here is derived from an EMBL/GenBank/DDBJ whole genome shotgun (WGS) entry which is preliminary data.</text>
</comment>
<evidence type="ECO:0000256" key="5">
    <source>
        <dbReference type="SAM" id="Phobius"/>
    </source>
</evidence>
<dbReference type="GO" id="GO:0046813">
    <property type="term" value="P:receptor-mediated virion attachment to host cell"/>
    <property type="evidence" value="ECO:0007669"/>
    <property type="project" value="TreeGrafter"/>
</dbReference>
<evidence type="ECO:0000256" key="3">
    <source>
        <dbReference type="PROSITE-ProRule" id="PRU00339"/>
    </source>
</evidence>
<dbReference type="InterPro" id="IPR019734">
    <property type="entry name" value="TPR_rpt"/>
</dbReference>
<feature type="compositionally biased region" description="Basic and acidic residues" evidence="4">
    <location>
        <begin position="190"/>
        <end position="216"/>
    </location>
</feature>
<sequence>MYYKLKNKGKEFFSFLFVFVLANCIYVPLYSQSSFSEGMDKFRNNKPEEALPYFEAALGEPGTDSRTWLFAGLCYYQLGRYDDGIAVLRKGLSVSGTDKKLLYLNLGNIYFSQSKNTFAEEMYTQALLMDPNFGPALLNRANTRVKLNKLDEAAADYTEYLNVVPNSSQKTNIESLLTLLQQQKEAEAQEKERIAKEEALKQEQMEKARQEEEERRRRILQAVEDSLKSNAGETTGISAGAEGVVDYQEESELE</sequence>
<dbReference type="InterPro" id="IPR011990">
    <property type="entry name" value="TPR-like_helical_dom_sf"/>
</dbReference>
<organism evidence="6 7">
    <name type="scientific">Candidatus Gallitreponema excrementavium</name>
    <dbReference type="NCBI Taxonomy" id="2840840"/>
    <lineage>
        <taxon>Bacteria</taxon>
        <taxon>Pseudomonadati</taxon>
        <taxon>Spirochaetota</taxon>
        <taxon>Spirochaetia</taxon>
        <taxon>Spirochaetales</taxon>
        <taxon>Candidatus Gallitreponema</taxon>
    </lineage>
</organism>
<protein>
    <submittedName>
        <fullName evidence="6">Tetratricopeptide repeat protein</fullName>
    </submittedName>
</protein>
<feature type="repeat" description="TPR" evidence="3">
    <location>
        <begin position="65"/>
        <end position="98"/>
    </location>
</feature>
<keyword evidence="5" id="KW-0812">Transmembrane</keyword>